<dbReference type="Pfam" id="PF02464">
    <property type="entry name" value="CinA"/>
    <property type="match status" value="1"/>
</dbReference>
<dbReference type="InterPro" id="IPR050101">
    <property type="entry name" value="CinA"/>
</dbReference>
<dbReference type="eggNOG" id="COG1546">
    <property type="taxonomic scope" value="Bacteria"/>
</dbReference>
<dbReference type="InterPro" id="IPR008136">
    <property type="entry name" value="CinA_C"/>
</dbReference>
<dbReference type="NCBIfam" id="NF001813">
    <property type="entry name" value="PRK00549.1"/>
    <property type="match status" value="1"/>
</dbReference>
<protein>
    <recommendedName>
        <fullName evidence="1">Putative competence-damage inducible protein</fullName>
    </recommendedName>
</protein>
<dbReference type="NCBIfam" id="TIGR00200">
    <property type="entry name" value="cinA_nterm"/>
    <property type="match status" value="1"/>
</dbReference>
<dbReference type="PIRSF" id="PIRSF006728">
    <property type="entry name" value="CinA"/>
    <property type="match status" value="1"/>
</dbReference>
<sequence>MLGGKDMQAEIIAVGTEILMGQITNTNGAYMAKQLAALGIASYHQQVVGDNAQRLADAISLAEKRSDIVILIGGLGPTPDDLTKQTLAAHLKLPLVEDADAMAKLAARVKQQQRPMTPNNKLQAMYPQGADILVNRVGLAVGAWVEQHQHAYVLLPGPPKEFIPMVDHELLPRLAKYSGHHEAFVSRVMRFFGVGESQLVTDLGDLIAKQTNPTLATYIKDHEVTIRVTASGETQADAEAKLEPAIGAIMDREGRYFYGYGDDNSLAKELVKALAATDKQITAAESLTAGAFQAALGDVPGVSNYFKGGFVTYALATKAAFLNIDARKLAAHGVVSEFTAKAMAEHARQRAAADIAVSFTGVAGPDTLEGQPAGTVWIGLARMGQAPVAQVYHFPGGRNDVRKRAVMTGMMIALKSLRD</sequence>
<dbReference type="PANTHER" id="PTHR13939">
    <property type="entry name" value="NICOTINAMIDE-NUCLEOTIDE AMIDOHYDROLASE PNCC"/>
    <property type="match status" value="1"/>
</dbReference>
<dbReference type="NCBIfam" id="TIGR00177">
    <property type="entry name" value="molyb_syn"/>
    <property type="match status" value="1"/>
</dbReference>
<reference evidence="3 4" key="1">
    <citation type="journal article" date="2015" name="Genome Announc.">
        <title>Expanding the biotechnology potential of lactobacilli through comparative genomics of 213 strains and associated genera.</title>
        <authorList>
            <person name="Sun Z."/>
            <person name="Harris H.M."/>
            <person name="McCann A."/>
            <person name="Guo C."/>
            <person name="Argimon S."/>
            <person name="Zhang W."/>
            <person name="Yang X."/>
            <person name="Jeffery I.B."/>
            <person name="Cooney J.C."/>
            <person name="Kagawa T.F."/>
            <person name="Liu W."/>
            <person name="Song Y."/>
            <person name="Salvetti E."/>
            <person name="Wrobel A."/>
            <person name="Rasinkangas P."/>
            <person name="Parkhill J."/>
            <person name="Rea M.C."/>
            <person name="O'Sullivan O."/>
            <person name="Ritari J."/>
            <person name="Douillard F.P."/>
            <person name="Paul Ross R."/>
            <person name="Yang R."/>
            <person name="Briner A.E."/>
            <person name="Felis G.E."/>
            <person name="de Vos W.M."/>
            <person name="Barrangou R."/>
            <person name="Klaenhammer T.R."/>
            <person name="Caufield P.W."/>
            <person name="Cui Y."/>
            <person name="Zhang H."/>
            <person name="O'Toole P.W."/>
        </authorList>
    </citation>
    <scope>NUCLEOTIDE SEQUENCE [LARGE SCALE GENOMIC DNA]</scope>
    <source>
        <strain evidence="3 4">DSM 20178</strain>
    </source>
</reference>
<dbReference type="InterPro" id="IPR036653">
    <property type="entry name" value="CinA-like_C"/>
</dbReference>
<evidence type="ECO:0000259" key="2">
    <source>
        <dbReference type="SMART" id="SM00852"/>
    </source>
</evidence>
<dbReference type="Gene3D" id="3.40.980.10">
    <property type="entry name" value="MoaB/Mog-like domain"/>
    <property type="match status" value="1"/>
</dbReference>
<evidence type="ECO:0000313" key="3">
    <source>
        <dbReference type="EMBL" id="KRK12887.1"/>
    </source>
</evidence>
<dbReference type="InterPro" id="IPR008135">
    <property type="entry name" value="Competence-induced_CinA"/>
</dbReference>
<dbReference type="Pfam" id="PF18146">
    <property type="entry name" value="CinA_KH"/>
    <property type="match status" value="1"/>
</dbReference>
<dbReference type="HAMAP" id="MF_00226_B">
    <property type="entry name" value="CinA_B"/>
    <property type="match status" value="1"/>
</dbReference>
<dbReference type="Pfam" id="PF00994">
    <property type="entry name" value="MoCF_biosynth"/>
    <property type="match status" value="1"/>
</dbReference>
<comment type="caution">
    <text evidence="3">The sequence shown here is derived from an EMBL/GenBank/DDBJ whole genome shotgun (WGS) entry which is preliminary data.</text>
</comment>
<dbReference type="SUPFAM" id="SSF53218">
    <property type="entry name" value="Molybdenum cofactor biosynthesis proteins"/>
    <property type="match status" value="1"/>
</dbReference>
<dbReference type="AlphaFoldDB" id="A0A0R1F322"/>
<feature type="domain" description="MoaB/Mog" evidence="2">
    <location>
        <begin position="10"/>
        <end position="177"/>
    </location>
</feature>
<dbReference type="InterPro" id="IPR001453">
    <property type="entry name" value="MoaB/Mog_dom"/>
</dbReference>
<dbReference type="PANTHER" id="PTHR13939:SF0">
    <property type="entry name" value="NMN AMIDOHYDROLASE-LIKE PROTEIN YFAY"/>
    <property type="match status" value="1"/>
</dbReference>
<evidence type="ECO:0000256" key="1">
    <source>
        <dbReference type="HAMAP-Rule" id="MF_00226"/>
    </source>
</evidence>
<evidence type="ECO:0000313" key="4">
    <source>
        <dbReference type="Proteomes" id="UP000051984"/>
    </source>
</evidence>
<dbReference type="InterPro" id="IPR036425">
    <property type="entry name" value="MoaB/Mog-like_dom_sf"/>
</dbReference>
<accession>A0A0R1F322</accession>
<proteinExistence type="inferred from homology"/>
<name>A0A0R1F322_LACZE</name>
<dbReference type="SMART" id="SM00852">
    <property type="entry name" value="MoCF_biosynth"/>
    <property type="match status" value="1"/>
</dbReference>
<dbReference type="NCBIfam" id="TIGR00199">
    <property type="entry name" value="PncC_domain"/>
    <property type="match status" value="1"/>
</dbReference>
<dbReference type="EMBL" id="AZCT01000003">
    <property type="protein sequence ID" value="KRK12887.1"/>
    <property type="molecule type" value="Genomic_DNA"/>
</dbReference>
<dbReference type="CDD" id="cd00885">
    <property type="entry name" value="cinA"/>
    <property type="match status" value="1"/>
</dbReference>
<dbReference type="SUPFAM" id="SSF142433">
    <property type="entry name" value="CinA-like"/>
    <property type="match status" value="1"/>
</dbReference>
<comment type="similarity">
    <text evidence="1">Belongs to the CinA family.</text>
</comment>
<dbReference type="Proteomes" id="UP000051984">
    <property type="component" value="Unassembled WGS sequence"/>
</dbReference>
<dbReference type="Gene3D" id="3.90.950.20">
    <property type="entry name" value="CinA-like"/>
    <property type="match status" value="1"/>
</dbReference>
<gene>
    <name evidence="1" type="primary">cinA</name>
    <name evidence="3" type="ORF">FD51_GL002038</name>
</gene>
<dbReference type="PATRIC" id="fig|1423816.3.peg.2117"/>
<organism evidence="3 4">
    <name type="scientific">Lacticaseibacillus zeae DSM 20178 = KCTC 3804</name>
    <dbReference type="NCBI Taxonomy" id="1423816"/>
    <lineage>
        <taxon>Bacteria</taxon>
        <taxon>Bacillati</taxon>
        <taxon>Bacillota</taxon>
        <taxon>Bacilli</taxon>
        <taxon>Lactobacillales</taxon>
        <taxon>Lactobacillaceae</taxon>
        <taxon>Lacticaseibacillus</taxon>
    </lineage>
</organism>
<dbReference type="eggNOG" id="COG1058">
    <property type="taxonomic scope" value="Bacteria"/>
</dbReference>
<dbReference type="InterPro" id="IPR041424">
    <property type="entry name" value="CinA_KH"/>
</dbReference>
<dbReference type="Gene3D" id="3.30.70.2860">
    <property type="match status" value="1"/>
</dbReference>